<reference evidence="1" key="1">
    <citation type="journal article" date="2020" name="mSystems">
        <title>Genome- and Community-Level Interaction Insights into Carbon Utilization and Element Cycling Functions of Hydrothermarchaeota in Hydrothermal Sediment.</title>
        <authorList>
            <person name="Zhou Z."/>
            <person name="Liu Y."/>
            <person name="Xu W."/>
            <person name="Pan J."/>
            <person name="Luo Z.H."/>
            <person name="Li M."/>
        </authorList>
    </citation>
    <scope>NUCLEOTIDE SEQUENCE [LARGE SCALE GENOMIC DNA]</scope>
    <source>
        <strain evidence="1">SpSt-110</strain>
    </source>
</reference>
<dbReference type="AlphaFoldDB" id="A0A7J3XZK0"/>
<sequence length="97" mass="10769">MSKRLTCPRCGSTDIIVEKTWQLVSPLPDSMGRITITVMGVARCKKCGYRWRATVSKLKVGGTSVEIEGGKKVEEKEERKPKEIVLDADEILSEGET</sequence>
<protein>
    <submittedName>
        <fullName evidence="1">Chromatin protein Cren7</fullName>
    </submittedName>
</protein>
<name>A0A7J3XZK0_9CREN</name>
<evidence type="ECO:0000313" key="1">
    <source>
        <dbReference type="EMBL" id="HHP68100.1"/>
    </source>
</evidence>
<gene>
    <name evidence="1" type="ORF">ENM60_04870</name>
</gene>
<dbReference type="EMBL" id="DRYK01000061">
    <property type="protein sequence ID" value="HHP68100.1"/>
    <property type="molecule type" value="Genomic_DNA"/>
</dbReference>
<organism evidence="1">
    <name type="scientific">Thermogladius calderae</name>
    <dbReference type="NCBI Taxonomy" id="1200300"/>
    <lineage>
        <taxon>Archaea</taxon>
        <taxon>Thermoproteota</taxon>
        <taxon>Thermoprotei</taxon>
        <taxon>Desulfurococcales</taxon>
        <taxon>Desulfurococcaceae</taxon>
        <taxon>Thermogladius</taxon>
    </lineage>
</organism>
<proteinExistence type="predicted"/>
<accession>A0A7J3XZK0</accession>
<comment type="caution">
    <text evidence="1">The sequence shown here is derived from an EMBL/GenBank/DDBJ whole genome shotgun (WGS) entry which is preliminary data.</text>
</comment>